<proteinExistence type="predicted"/>
<evidence type="ECO:0000313" key="4">
    <source>
        <dbReference type="Proteomes" id="UP000000639"/>
    </source>
</evidence>
<organism evidence="3 4">
    <name type="scientific">Psychromonas ingrahamii (strain DSM 17664 / CCUG 51855 / 37)</name>
    <dbReference type="NCBI Taxonomy" id="357804"/>
    <lineage>
        <taxon>Bacteria</taxon>
        <taxon>Pseudomonadati</taxon>
        <taxon>Pseudomonadota</taxon>
        <taxon>Gammaproteobacteria</taxon>
        <taxon>Alteromonadales</taxon>
        <taxon>Psychromonadaceae</taxon>
        <taxon>Psychromonas</taxon>
    </lineage>
</organism>
<dbReference type="InterPro" id="IPR008756">
    <property type="entry name" value="Peptidase_M56"/>
</dbReference>
<dbReference type="HOGENOM" id="CLU_1069080_0_0_6"/>
<dbReference type="PANTHER" id="PTHR34978:SF3">
    <property type="entry name" value="SLR0241 PROTEIN"/>
    <property type="match status" value="1"/>
</dbReference>
<sequence length="260" mass="28696">MLSIIVTVPALNHDSLLPIDHCHAASACFGAPTSHMVTLVELLIAGAIVGLFLWACISALRYFQRAQKLFKRLDLVSEVGPESNVKIIESPVPLAFSLGIFKPITVLSTGLKNQLSPRQVRIVSIHEEVHTKYRDGLSKLLMQAICTFHFTSAQKYILEQHALVLEMRADQLAAQIIQSNLDVAETILTVKKLMSPEAQTEPLCQFLASELEQRVHYLLAPVPEKSLCPKTIKLAVLTLIITAVCASVPLHNAIEFFITL</sequence>
<name>A1SUK9_PSYIN</name>
<evidence type="ECO:0000256" key="1">
    <source>
        <dbReference type="SAM" id="Phobius"/>
    </source>
</evidence>
<evidence type="ECO:0000259" key="2">
    <source>
        <dbReference type="Pfam" id="PF05569"/>
    </source>
</evidence>
<accession>A1SUK9</accession>
<feature type="domain" description="Peptidase M56" evidence="2">
    <location>
        <begin position="34"/>
        <end position="218"/>
    </location>
</feature>
<dbReference type="InterPro" id="IPR052173">
    <property type="entry name" value="Beta-lactam_resp_regulator"/>
</dbReference>
<evidence type="ECO:0000313" key="3">
    <source>
        <dbReference type="EMBL" id="ABM03174.1"/>
    </source>
</evidence>
<gene>
    <name evidence="3" type="ordered locus">Ping_1350</name>
</gene>
<keyword evidence="1" id="KW-0812">Transmembrane</keyword>
<dbReference type="Pfam" id="PF05569">
    <property type="entry name" value="Peptidase_M56"/>
    <property type="match status" value="1"/>
</dbReference>
<dbReference type="EMBL" id="CP000510">
    <property type="protein sequence ID" value="ABM03174.1"/>
    <property type="molecule type" value="Genomic_DNA"/>
</dbReference>
<dbReference type="Proteomes" id="UP000000639">
    <property type="component" value="Chromosome"/>
</dbReference>
<dbReference type="CDD" id="cd07326">
    <property type="entry name" value="M56_BlaR1_MecR1_like"/>
    <property type="match status" value="1"/>
</dbReference>
<keyword evidence="4" id="KW-1185">Reference proteome</keyword>
<keyword evidence="1" id="KW-0472">Membrane</keyword>
<dbReference type="AlphaFoldDB" id="A1SUK9"/>
<protein>
    <submittedName>
        <fullName evidence="3">Peptidase M56, BlaR1</fullName>
    </submittedName>
</protein>
<feature type="transmembrane region" description="Helical" evidence="1">
    <location>
        <begin position="234"/>
        <end position="254"/>
    </location>
</feature>
<dbReference type="STRING" id="357804.Ping_1350"/>
<reference evidence="3 4" key="1">
    <citation type="submission" date="2007-01" db="EMBL/GenBank/DDBJ databases">
        <title>Complete sequence of Psychromonas ingrahamii 37.</title>
        <authorList>
            <consortium name="US DOE Joint Genome Institute"/>
            <person name="Copeland A."/>
            <person name="Lucas S."/>
            <person name="Lapidus A."/>
            <person name="Barry K."/>
            <person name="Detter J.C."/>
            <person name="Glavina del Rio T."/>
            <person name="Hammon N."/>
            <person name="Israni S."/>
            <person name="Dalin E."/>
            <person name="Tice H."/>
            <person name="Pitluck S."/>
            <person name="Thompson L.S."/>
            <person name="Brettin T."/>
            <person name="Bruce D."/>
            <person name="Han C."/>
            <person name="Tapia R."/>
            <person name="Schmutz J."/>
            <person name="Larimer F."/>
            <person name="Land M."/>
            <person name="Hauser L."/>
            <person name="Kyrpides N."/>
            <person name="Ivanova N."/>
            <person name="Staley J."/>
            <person name="Richardson P."/>
        </authorList>
    </citation>
    <scope>NUCLEOTIDE SEQUENCE [LARGE SCALE GENOMIC DNA]</scope>
    <source>
        <strain evidence="3 4">37</strain>
    </source>
</reference>
<dbReference type="RefSeq" id="WP_011769736.1">
    <property type="nucleotide sequence ID" value="NC_008709.1"/>
</dbReference>
<dbReference type="eggNOG" id="COG0501">
    <property type="taxonomic scope" value="Bacteria"/>
</dbReference>
<feature type="transmembrane region" description="Helical" evidence="1">
    <location>
        <begin position="42"/>
        <end position="63"/>
    </location>
</feature>
<dbReference type="PANTHER" id="PTHR34978">
    <property type="entry name" value="POSSIBLE SENSOR-TRANSDUCER PROTEIN BLAR"/>
    <property type="match status" value="1"/>
</dbReference>
<dbReference type="KEGG" id="pin:Ping_1350"/>
<dbReference type="Gene3D" id="3.30.2010.10">
    <property type="entry name" value="Metalloproteases ('zincins'), catalytic domain"/>
    <property type="match status" value="1"/>
</dbReference>
<keyword evidence="1" id="KW-1133">Transmembrane helix</keyword>